<feature type="compositionally biased region" description="Low complexity" evidence="1">
    <location>
        <begin position="107"/>
        <end position="123"/>
    </location>
</feature>
<feature type="compositionally biased region" description="Polar residues" evidence="1">
    <location>
        <begin position="539"/>
        <end position="557"/>
    </location>
</feature>
<comment type="caution">
    <text evidence="2">The sequence shown here is derived from an EMBL/GenBank/DDBJ whole genome shotgun (WGS) entry which is preliminary data.</text>
</comment>
<dbReference type="PANTHER" id="PTHR37028:SF8">
    <property type="entry name" value="200 KDA ANTIGEN P200"/>
    <property type="match status" value="1"/>
</dbReference>
<feature type="compositionally biased region" description="Basic and acidic residues" evidence="1">
    <location>
        <begin position="527"/>
        <end position="538"/>
    </location>
</feature>
<dbReference type="OrthoDB" id="273530at2759"/>
<evidence type="ECO:0008006" key="4">
    <source>
        <dbReference type="Google" id="ProtNLM"/>
    </source>
</evidence>
<reference evidence="2 3" key="1">
    <citation type="submission" date="2021-02" db="EMBL/GenBank/DDBJ databases">
        <title>Leishmania (Mundinia) enrietti genome sequencing and assembly.</title>
        <authorList>
            <person name="Almutairi H."/>
            <person name="Gatherer D."/>
        </authorList>
    </citation>
    <scope>NUCLEOTIDE SEQUENCE [LARGE SCALE GENOMIC DNA]</scope>
    <source>
        <strain evidence="2">CUR178</strain>
    </source>
</reference>
<feature type="region of interest" description="Disordered" evidence="1">
    <location>
        <begin position="709"/>
        <end position="730"/>
    </location>
</feature>
<dbReference type="AlphaFoldDB" id="A0A836KHI8"/>
<accession>A0A836KHI8</accession>
<feature type="region of interest" description="Disordered" evidence="1">
    <location>
        <begin position="1"/>
        <end position="41"/>
    </location>
</feature>
<organism evidence="2 3">
    <name type="scientific">Leishmania enriettii</name>
    <dbReference type="NCBI Taxonomy" id="5663"/>
    <lineage>
        <taxon>Eukaryota</taxon>
        <taxon>Discoba</taxon>
        <taxon>Euglenozoa</taxon>
        <taxon>Kinetoplastea</taxon>
        <taxon>Metakinetoplastina</taxon>
        <taxon>Trypanosomatida</taxon>
        <taxon>Trypanosomatidae</taxon>
        <taxon>Leishmaniinae</taxon>
        <taxon>Leishmania</taxon>
    </lineage>
</organism>
<name>A0A836KHI8_LEIEN</name>
<evidence type="ECO:0000313" key="3">
    <source>
        <dbReference type="Proteomes" id="UP000674179"/>
    </source>
</evidence>
<sequence>MLSESDESTYSVHEVHDKDFDGVAQSVESQEEEGRHSPLARYYRLGTRERHAFDEHMRQLREHATEMERERQFQLAHPFQPTVTASFAAADDSPIQVAQVPRQSNLAPPVASDAAPSSSPSDVRPVFDRLAAQALQLEMRRRHREEQRRRAEAAALRGAFQPQINHTAPIYAERLQHLDSVPVEQRLLHYGEFVARERQRKQELNELEKKMSWQSEQAFLVGAGAARTHDPEERRRQQEEFQERNARFLEEREKHREFAQAAAAEAFPFQPKISATSAALDEARQRLANDVGIGASSRLLNRSVDTTTLSTSKTSTNAGHRSDTLYALAVNRQRQKQHNPDHNDPSRVSTVDLVGSGKGVADPSTTHQPLTNPTSDKWIVRGAHGPFFRESFVRRQALYEEVKREEAALRAIATEAPELSSGRSVAHKVNAQELSQRLYYSAKKASEAAERRRKALVNAHECPFRPQLSPGTKYVLQRMPSRDGDVVKRLTTQRGRSAPHGVGTAVVEEFYAREPVAQRCLQGHARCPSEQRKNETKSPTEVASDSAKKTQPPTASLSPEAGDMRADGAGDGPPEQHRKQRRCTLTRDQADHFYERQMAALQRRQDLMKERKEGEIVQELVECTFRPRTNTDRHVRVEGVAAAAAGSTKSVNHVTGVSEYLQRQALARVRKAEHDELLRTVGLPRSKCAGSQGASGGSTILSPFKFQTEMRRPRPSCSPTRASISPHDAKQPLDAASCSMAALTTAERALHEVIEGSHDHPRATLQASLCPLPGYVQGGGDAKCFVDPYEGVADGWEVEESTRSVSPAGLPVERKRRDAAAVLGSGHQRPSLFSLISPNTFSGRNLGSTFYDTGNGKASSAGPNLALQQPSPSALKGAIPRRSANAKRHRQHRCVSFVEGTDEALPAGAAHRARRSFADPAHLAFLHGQL</sequence>
<dbReference type="RefSeq" id="XP_067688402.1">
    <property type="nucleotide sequence ID" value="XM_067832299.1"/>
</dbReference>
<feature type="region of interest" description="Disordered" evidence="1">
    <location>
        <begin position="523"/>
        <end position="582"/>
    </location>
</feature>
<gene>
    <name evidence="2" type="ORF">CUR178_00517</name>
</gene>
<dbReference type="Proteomes" id="UP000674179">
    <property type="component" value="Chromosome 36"/>
</dbReference>
<protein>
    <recommendedName>
        <fullName evidence="4">200 kDa antigen p200</fullName>
    </recommendedName>
</protein>
<evidence type="ECO:0000313" key="2">
    <source>
        <dbReference type="EMBL" id="KAG5465803.1"/>
    </source>
</evidence>
<keyword evidence="3" id="KW-1185">Reference proteome</keyword>
<dbReference type="GeneID" id="94167809"/>
<dbReference type="KEGG" id="lenr:94167809"/>
<feature type="region of interest" description="Disordered" evidence="1">
    <location>
        <begin position="100"/>
        <end position="124"/>
    </location>
</feature>
<dbReference type="EMBL" id="JAFHKP010000036">
    <property type="protein sequence ID" value="KAG5465803.1"/>
    <property type="molecule type" value="Genomic_DNA"/>
</dbReference>
<dbReference type="PANTHER" id="PTHR37028">
    <property type="entry name" value="UNNAMED PRODUCT-RELATED"/>
    <property type="match status" value="1"/>
</dbReference>
<evidence type="ECO:0000256" key="1">
    <source>
        <dbReference type="SAM" id="MobiDB-lite"/>
    </source>
</evidence>
<proteinExistence type="predicted"/>